<accession>A0A9D0ZI54</accession>
<dbReference type="SUPFAM" id="SSF81296">
    <property type="entry name" value="E set domains"/>
    <property type="match status" value="1"/>
</dbReference>
<evidence type="ECO:0000256" key="3">
    <source>
        <dbReference type="ARBA" id="ARBA00023001"/>
    </source>
</evidence>
<dbReference type="PROSITE" id="PS00018">
    <property type="entry name" value="EF_HAND_1"/>
    <property type="match status" value="1"/>
</dbReference>
<keyword evidence="4" id="KW-0732">Signal</keyword>
<dbReference type="InterPro" id="IPR011840">
    <property type="entry name" value="PulA_typeI"/>
</dbReference>
<comment type="similarity">
    <text evidence="1">Belongs to the glycosyl hydrolase 13 family.</text>
</comment>
<dbReference type="PANTHER" id="PTHR43002">
    <property type="entry name" value="GLYCOGEN DEBRANCHING ENZYME"/>
    <property type="match status" value="1"/>
</dbReference>
<dbReference type="InterPro" id="IPR017853">
    <property type="entry name" value="GH"/>
</dbReference>
<dbReference type="Gene3D" id="1.10.1330.10">
    <property type="entry name" value="Dockerin domain"/>
    <property type="match status" value="1"/>
</dbReference>
<dbReference type="InterPro" id="IPR006047">
    <property type="entry name" value="GH13_cat_dom"/>
</dbReference>
<dbReference type="Pfam" id="PF06458">
    <property type="entry name" value="MucBP"/>
    <property type="match status" value="2"/>
</dbReference>
<name>A0A9D0ZI54_9FIRM</name>
<proteinExistence type="inferred from homology"/>
<dbReference type="InterPro" id="IPR016134">
    <property type="entry name" value="Dockerin_dom"/>
</dbReference>
<dbReference type="CDD" id="cd14256">
    <property type="entry name" value="Dockerin_I"/>
    <property type="match status" value="1"/>
</dbReference>
<keyword evidence="3" id="KW-0119">Carbohydrate metabolism</keyword>
<organism evidence="6 7">
    <name type="scientific">Candidatus Scatavimonas merdigallinarum</name>
    <dbReference type="NCBI Taxonomy" id="2840914"/>
    <lineage>
        <taxon>Bacteria</taxon>
        <taxon>Bacillati</taxon>
        <taxon>Bacillota</taxon>
        <taxon>Clostridia</taxon>
        <taxon>Eubacteriales</taxon>
        <taxon>Oscillospiraceae</taxon>
        <taxon>Oscillospiraceae incertae sedis</taxon>
        <taxon>Candidatus Scatavimonas</taxon>
    </lineage>
</organism>
<keyword evidence="3" id="KW-0136">Cellulose degradation</keyword>
<keyword evidence="3" id="KW-0624">Polysaccharide degradation</keyword>
<dbReference type="InterPro" id="IPR013780">
    <property type="entry name" value="Glyco_hydro_b"/>
</dbReference>
<evidence type="ECO:0000256" key="2">
    <source>
        <dbReference type="ARBA" id="ARBA00022737"/>
    </source>
</evidence>
<evidence type="ECO:0000256" key="4">
    <source>
        <dbReference type="SAM" id="SignalP"/>
    </source>
</evidence>
<dbReference type="SMART" id="SM00642">
    <property type="entry name" value="Aamy"/>
    <property type="match status" value="1"/>
</dbReference>
<dbReference type="PROSITE" id="PS51766">
    <property type="entry name" value="DOCKERIN"/>
    <property type="match status" value="1"/>
</dbReference>
<comment type="caution">
    <text evidence="6">The sequence shown here is derived from an EMBL/GenBank/DDBJ whole genome shotgun (WGS) entry which is preliminary data.</text>
</comment>
<feature type="chain" id="PRO_5038854840" evidence="4">
    <location>
        <begin position="28"/>
        <end position="1008"/>
    </location>
</feature>
<dbReference type="Gene3D" id="3.20.20.80">
    <property type="entry name" value="Glycosidases"/>
    <property type="match status" value="1"/>
</dbReference>
<dbReference type="InterPro" id="IPR004193">
    <property type="entry name" value="Glyco_hydro_13_N"/>
</dbReference>
<dbReference type="SUPFAM" id="SSF51445">
    <property type="entry name" value="(Trans)glycosidases"/>
    <property type="match status" value="1"/>
</dbReference>
<dbReference type="InterPro" id="IPR018247">
    <property type="entry name" value="EF_Hand_1_Ca_BS"/>
</dbReference>
<dbReference type="InterPro" id="IPR009459">
    <property type="entry name" value="MucBP_dom"/>
</dbReference>
<dbReference type="NCBIfam" id="TIGR02104">
    <property type="entry name" value="pulA_typeI"/>
    <property type="match status" value="1"/>
</dbReference>
<dbReference type="Pfam" id="PF02922">
    <property type="entry name" value="CBM_48"/>
    <property type="match status" value="1"/>
</dbReference>
<dbReference type="Pfam" id="PF00404">
    <property type="entry name" value="Dockerin_1"/>
    <property type="match status" value="1"/>
</dbReference>
<feature type="signal peptide" evidence="4">
    <location>
        <begin position="1"/>
        <end position="27"/>
    </location>
</feature>
<gene>
    <name evidence="6" type="primary">pulA</name>
    <name evidence="6" type="ORF">IAD32_07060</name>
</gene>
<sequence>MKIRRVMAVMLSLLMIAGVFCMPTAFAATGNFFEEEAAALDQRAYDGDDLGAVYTPESTTFKVWAPTASDVKLNLYTTGSDSEEGAAKISTTDMTYTEENGIWAATVEGDQKNVYYTYSVTNDGTTREVVDVYAKAVGVNGDRGMVVDLDSTDPEGWEDDNYVLVQNQTDASVWEVHVKDFSYDPESGISEANRGKYLAFTETGTTYKSEGKYKTGIDYLKELGVKYVHINPFYDFGSIDETGDDTQFNWGYDPKNYNVPEGSYSTNPYDGNVRINEVKQMVKALHDNGIGIIMDVVYNHTYVTDSWFQQTVPYYYYRFGADANTWSSASGCGNDTASEREMYRKYMVESVKYWADEYHIDGFRFDLMGLHDSQTMNEIRAALDEIDTRLLMYGEGWDMSSTSTDADCPPLASQKNSASLSERIGFFNDEIRDGIKGSVFNATEKGYIQGNNSKVSAVKNGIKANVGGGAWTSKAPTQTVTYASAHDNHTLYDRLVNSVKGEVAENYPQRYEDLVAMNKLNAAIVYSSQGIPFILAGEEFARTKYGDHNSYMSSADINMLDWSRVVEYKDLVAYYSGMIELRNNYAPFRDPTTNTVKNNMKDITGVPTGVIAYTIYDETQPWKTVAVCFNNNAEAQEVTLQSNGALPTDWVIVANDQSAGVKNLGEVSGSTVTVPASSALILVDKESFDTAAIPSTKGQVTINHVEAQSGDVLSTDVLTGTIGTYFEATPDSSLALRYDVVSAPEETSGTFTEEDQTLTYTYELYTLKAQDITGDGDVSTEDVLLLQKAIARQEQLTEEQQTVADVNCDGELSVEDVLIYQKTIAKVFVNGIGTVTVNYLDSETGEKVADPTVLEGRTGQSYQTEAKSVPYYDLDETKLPENEAGLFTNGDTQVNYYYNEAKISRTVYVKLQEGATWTPTLHAWDDYNGFLLGDWPGTEMTLQDDGWYAITVECGGVFSCVLSIGGANANTAQTNDITDVDSDIWIVMNVERPNKQSSDYTLYTSKPE</sequence>
<dbReference type="GO" id="GO:0030245">
    <property type="term" value="P:cellulose catabolic process"/>
    <property type="evidence" value="ECO:0007669"/>
    <property type="project" value="UniProtKB-KW"/>
</dbReference>
<dbReference type="GO" id="GO:0051060">
    <property type="term" value="F:pullulanase activity"/>
    <property type="evidence" value="ECO:0007669"/>
    <property type="project" value="UniProtKB-EC"/>
</dbReference>
<dbReference type="CDD" id="cd02860">
    <property type="entry name" value="E_set_Pullulanase"/>
    <property type="match status" value="1"/>
</dbReference>
<dbReference type="InterPro" id="IPR049117">
    <property type="entry name" value="pulA_all-beta"/>
</dbReference>
<dbReference type="Proteomes" id="UP000886787">
    <property type="component" value="Unassembled WGS sequence"/>
</dbReference>
<dbReference type="InterPro" id="IPR002105">
    <property type="entry name" value="Dockerin_1_rpt"/>
</dbReference>
<dbReference type="InterPro" id="IPR014756">
    <property type="entry name" value="Ig_E-set"/>
</dbReference>
<dbReference type="Gene3D" id="2.60.40.10">
    <property type="entry name" value="Immunoglobulins"/>
    <property type="match status" value="2"/>
</dbReference>
<keyword evidence="6" id="KW-0326">Glycosidase</keyword>
<reference evidence="6" key="1">
    <citation type="submission" date="2020-10" db="EMBL/GenBank/DDBJ databases">
        <authorList>
            <person name="Gilroy R."/>
        </authorList>
    </citation>
    <scope>NUCLEOTIDE SEQUENCE</scope>
    <source>
        <strain evidence="6">ChiSjej1B19-3389</strain>
    </source>
</reference>
<protein>
    <submittedName>
        <fullName evidence="6">Type I pullulanase</fullName>
        <ecNumber evidence="6">3.2.1.41</ecNumber>
    </submittedName>
</protein>
<evidence type="ECO:0000259" key="5">
    <source>
        <dbReference type="PROSITE" id="PS51766"/>
    </source>
</evidence>
<dbReference type="CDD" id="cd11341">
    <property type="entry name" value="AmyAc_Pullulanase_LD-like"/>
    <property type="match status" value="1"/>
</dbReference>
<keyword evidence="2" id="KW-0677">Repeat</keyword>
<evidence type="ECO:0000313" key="7">
    <source>
        <dbReference type="Proteomes" id="UP000886787"/>
    </source>
</evidence>
<dbReference type="Gene3D" id="2.60.40.1180">
    <property type="entry name" value="Golgi alpha-mannosidase II"/>
    <property type="match status" value="1"/>
</dbReference>
<dbReference type="InterPro" id="IPR013783">
    <property type="entry name" value="Ig-like_fold"/>
</dbReference>
<dbReference type="EC" id="3.2.1.41" evidence="6"/>
<dbReference type="EMBL" id="DVFW01000031">
    <property type="protein sequence ID" value="HIQ81027.1"/>
    <property type="molecule type" value="Genomic_DNA"/>
</dbReference>
<dbReference type="SUPFAM" id="SSF63446">
    <property type="entry name" value="Type I dockerin domain"/>
    <property type="match status" value="1"/>
</dbReference>
<evidence type="ECO:0000256" key="1">
    <source>
        <dbReference type="ARBA" id="ARBA00008061"/>
    </source>
</evidence>
<dbReference type="InterPro" id="IPR036439">
    <property type="entry name" value="Dockerin_dom_sf"/>
</dbReference>
<dbReference type="Pfam" id="PF00128">
    <property type="entry name" value="Alpha-amylase"/>
    <property type="match status" value="1"/>
</dbReference>
<keyword evidence="6" id="KW-0378">Hydrolase</keyword>
<evidence type="ECO:0000313" key="6">
    <source>
        <dbReference type="EMBL" id="HIQ81027.1"/>
    </source>
</evidence>
<dbReference type="Gene3D" id="3.10.20.320">
    <property type="entry name" value="Putative peptidoglycan bound protein (lpxtg motif)"/>
    <property type="match status" value="2"/>
</dbReference>
<feature type="domain" description="Dockerin" evidence="5">
    <location>
        <begin position="765"/>
        <end position="834"/>
    </location>
</feature>
<reference evidence="6" key="2">
    <citation type="journal article" date="2021" name="PeerJ">
        <title>Extensive microbial diversity within the chicken gut microbiome revealed by metagenomics and culture.</title>
        <authorList>
            <person name="Gilroy R."/>
            <person name="Ravi A."/>
            <person name="Getino M."/>
            <person name="Pursley I."/>
            <person name="Horton D.L."/>
            <person name="Alikhan N.F."/>
            <person name="Baker D."/>
            <person name="Gharbi K."/>
            <person name="Hall N."/>
            <person name="Watson M."/>
            <person name="Adriaenssens E.M."/>
            <person name="Foster-Nyarko E."/>
            <person name="Jarju S."/>
            <person name="Secka A."/>
            <person name="Antonio M."/>
            <person name="Oren A."/>
            <person name="Chaudhuri R.R."/>
            <person name="La Ragione R."/>
            <person name="Hildebrand F."/>
            <person name="Pallen M.J."/>
        </authorList>
    </citation>
    <scope>NUCLEOTIDE SEQUENCE</scope>
    <source>
        <strain evidence="6">ChiSjej1B19-3389</strain>
    </source>
</reference>
<dbReference type="AlphaFoldDB" id="A0A9D0ZI54"/>
<dbReference type="Pfam" id="PF21653">
    <property type="entry name" value="pulA_all-beta"/>
    <property type="match status" value="1"/>
</dbReference>